<feature type="compositionally biased region" description="Polar residues" evidence="1">
    <location>
        <begin position="283"/>
        <end position="294"/>
    </location>
</feature>
<accession>A0ABQ9YKE9</accession>
<keyword evidence="3" id="KW-1185">Reference proteome</keyword>
<name>A0ABQ9YKE9_9EUKA</name>
<feature type="region of interest" description="Disordered" evidence="1">
    <location>
        <begin position="61"/>
        <end position="148"/>
    </location>
</feature>
<feature type="compositionally biased region" description="Polar residues" evidence="1">
    <location>
        <begin position="128"/>
        <end position="139"/>
    </location>
</feature>
<sequence>MATTCELPVDNISFKDENTSLSSAVFHKYAPENSFEDDFEKDRTERLFGKPASQLASSRFKVEMSNLLSSSNPPQKQSSKPSPPIKQKKQEKKREKQSPNIPNKQTQTPEKPGHKEFHRVPTAGTVHTVITTKTASSRSRSPRTKQNEWRWITEWEVQAEGKGNQHQSPAIRRKRSPKRTSMSRVILEAREPKELNIQKYHQQVWIGYENLDDLPERLAKERKQRLETLQLASHTSLIEREETPNQQQSPDAYGPNDDINSADSDSYDGEHNSRSHKRHSPKLPSNKNDPNSPRSPGALVLGQLKMGQFSEANDPNASMDEAGEEEEEMELDQNENAASKNGETGLVIDPLASDLAESMNLISPQSQHTPQKQTEPAFTSAIFDNDEAREAFLARFDNRHSPVLAPARSPRKRPQFNVTYCYQADDAKTSHSPF</sequence>
<protein>
    <submittedName>
        <fullName evidence="2">Uncharacterized protein</fullName>
    </submittedName>
</protein>
<feature type="compositionally biased region" description="Acidic residues" evidence="1">
    <location>
        <begin position="321"/>
        <end position="333"/>
    </location>
</feature>
<evidence type="ECO:0000313" key="2">
    <source>
        <dbReference type="EMBL" id="KAK2964225.1"/>
    </source>
</evidence>
<dbReference type="Proteomes" id="UP001281761">
    <property type="component" value="Unassembled WGS sequence"/>
</dbReference>
<feature type="compositionally biased region" description="Polar residues" evidence="1">
    <location>
        <begin position="100"/>
        <end position="109"/>
    </location>
</feature>
<organism evidence="2 3">
    <name type="scientific">Blattamonas nauphoetae</name>
    <dbReference type="NCBI Taxonomy" id="2049346"/>
    <lineage>
        <taxon>Eukaryota</taxon>
        <taxon>Metamonada</taxon>
        <taxon>Preaxostyla</taxon>
        <taxon>Oxymonadida</taxon>
        <taxon>Blattamonas</taxon>
    </lineage>
</organism>
<gene>
    <name evidence="2" type="ORF">BLNAU_756</name>
</gene>
<feature type="region of interest" description="Disordered" evidence="1">
    <location>
        <begin position="233"/>
        <end position="352"/>
    </location>
</feature>
<proteinExistence type="predicted"/>
<feature type="compositionally biased region" description="Low complexity" evidence="1">
    <location>
        <begin position="69"/>
        <end position="80"/>
    </location>
</feature>
<comment type="caution">
    <text evidence="2">The sequence shown here is derived from an EMBL/GenBank/DDBJ whole genome shotgun (WGS) entry which is preliminary data.</text>
</comment>
<feature type="compositionally biased region" description="Polar residues" evidence="1">
    <location>
        <begin position="360"/>
        <end position="376"/>
    </location>
</feature>
<evidence type="ECO:0000313" key="3">
    <source>
        <dbReference type="Proteomes" id="UP001281761"/>
    </source>
</evidence>
<dbReference type="EMBL" id="JARBJD010000003">
    <property type="protein sequence ID" value="KAK2964225.1"/>
    <property type="molecule type" value="Genomic_DNA"/>
</dbReference>
<evidence type="ECO:0000256" key="1">
    <source>
        <dbReference type="SAM" id="MobiDB-lite"/>
    </source>
</evidence>
<feature type="region of interest" description="Disordered" evidence="1">
    <location>
        <begin position="357"/>
        <end position="376"/>
    </location>
</feature>
<feature type="region of interest" description="Disordered" evidence="1">
    <location>
        <begin position="160"/>
        <end position="183"/>
    </location>
</feature>
<reference evidence="2 3" key="1">
    <citation type="journal article" date="2022" name="bioRxiv">
        <title>Genomics of Preaxostyla Flagellates Illuminates Evolutionary Transitions and the Path Towards Mitochondrial Loss.</title>
        <authorList>
            <person name="Novak L.V.F."/>
            <person name="Treitli S.C."/>
            <person name="Pyrih J."/>
            <person name="Halakuc P."/>
            <person name="Pipaliya S.V."/>
            <person name="Vacek V."/>
            <person name="Brzon O."/>
            <person name="Soukal P."/>
            <person name="Eme L."/>
            <person name="Dacks J.B."/>
            <person name="Karnkowska A."/>
            <person name="Elias M."/>
            <person name="Hampl V."/>
        </authorList>
    </citation>
    <scope>NUCLEOTIDE SEQUENCE [LARGE SCALE GENOMIC DNA]</scope>
    <source>
        <strain evidence="2">NAU3</strain>
        <tissue evidence="2">Gut</tissue>
    </source>
</reference>